<dbReference type="FunFam" id="1.10.10.60:FF:000141">
    <property type="entry name" value="TetR family transcriptional regulator"/>
    <property type="match status" value="1"/>
</dbReference>
<evidence type="ECO:0000313" key="4">
    <source>
        <dbReference type="EMBL" id="AYV20219.1"/>
    </source>
</evidence>
<protein>
    <submittedName>
        <fullName evidence="4">TetR/AcrR family transcriptional regulator</fullName>
    </submittedName>
</protein>
<evidence type="ECO:0000256" key="2">
    <source>
        <dbReference type="ARBA" id="ARBA00023125"/>
    </source>
</evidence>
<evidence type="ECO:0000313" key="5">
    <source>
        <dbReference type="Proteomes" id="UP000279760"/>
    </source>
</evidence>
<sequence length="199" mass="22582">MTRSEQKRKAILDAAKKEFIDNGFSAANMNNVCTSAEVSKRTLYRHFESKEVLFEAVLAIVQDGVERAGHYPYNSDSSLHQQLMAITVNEVNISYDVYGIAFSRTIIMEFFRQPDLAKNISQRIYETRAVTRWFEQAIADGKLCAKDAQTITSFYLSVLQGLLFWPQVLDLASKPDETVLQEKIELIVVSVLKTFAPES</sequence>
<dbReference type="InterPro" id="IPR001647">
    <property type="entry name" value="HTH_TetR"/>
</dbReference>
<name>A0A3G4V7D4_9VIBR</name>
<dbReference type="RefSeq" id="WP_124939900.1">
    <property type="nucleotide sequence ID" value="NZ_CP033577.1"/>
</dbReference>
<dbReference type="InterPro" id="IPR036271">
    <property type="entry name" value="Tet_transcr_reg_TetR-rel_C_sf"/>
</dbReference>
<dbReference type="GO" id="GO:0000976">
    <property type="term" value="F:transcription cis-regulatory region binding"/>
    <property type="evidence" value="ECO:0007669"/>
    <property type="project" value="TreeGrafter"/>
</dbReference>
<dbReference type="Pfam" id="PF00440">
    <property type="entry name" value="TetR_N"/>
    <property type="match status" value="1"/>
</dbReference>
<dbReference type="SUPFAM" id="SSF46689">
    <property type="entry name" value="Homeodomain-like"/>
    <property type="match status" value="1"/>
</dbReference>
<keyword evidence="1" id="KW-0805">Transcription regulation</keyword>
<dbReference type="SUPFAM" id="SSF48498">
    <property type="entry name" value="Tetracyclin repressor-like, C-terminal domain"/>
    <property type="match status" value="1"/>
</dbReference>
<dbReference type="GeneID" id="64086547"/>
<accession>A0A3G4V7D4</accession>
<dbReference type="Proteomes" id="UP000279760">
    <property type="component" value="Chromosome 1"/>
</dbReference>
<organism evidence="4 5">
    <name type="scientific">Vibrio mediterranei</name>
    <dbReference type="NCBI Taxonomy" id="689"/>
    <lineage>
        <taxon>Bacteria</taxon>
        <taxon>Pseudomonadati</taxon>
        <taxon>Pseudomonadota</taxon>
        <taxon>Gammaproteobacteria</taxon>
        <taxon>Vibrionales</taxon>
        <taxon>Vibrionaceae</taxon>
        <taxon>Vibrio</taxon>
    </lineage>
</organism>
<dbReference type="InterPro" id="IPR039536">
    <property type="entry name" value="TetR_C_Proteobacteria"/>
</dbReference>
<dbReference type="PANTHER" id="PTHR30055">
    <property type="entry name" value="HTH-TYPE TRANSCRIPTIONAL REGULATOR RUTR"/>
    <property type="match status" value="1"/>
</dbReference>
<reference evidence="4 5" key="1">
    <citation type="submission" date="2018-11" db="EMBL/GenBank/DDBJ databases">
        <title>Complete Genome Sequence of Vbrio mediterranei 117-T6: a Potential Pathogen Bacteria Isolated from the Conchocelis of Pyropia.</title>
        <authorList>
            <person name="Liu Q."/>
        </authorList>
    </citation>
    <scope>NUCLEOTIDE SEQUENCE [LARGE SCALE GENOMIC DNA]</scope>
    <source>
        <strain evidence="4 5">117-T6</strain>
    </source>
</reference>
<proteinExistence type="predicted"/>
<evidence type="ECO:0000256" key="1">
    <source>
        <dbReference type="ARBA" id="ARBA00023015"/>
    </source>
</evidence>
<evidence type="ECO:0000256" key="3">
    <source>
        <dbReference type="ARBA" id="ARBA00023163"/>
    </source>
</evidence>
<dbReference type="Gene3D" id="1.10.10.60">
    <property type="entry name" value="Homeodomain-like"/>
    <property type="match status" value="1"/>
</dbReference>
<dbReference type="GO" id="GO:0003700">
    <property type="term" value="F:DNA-binding transcription factor activity"/>
    <property type="evidence" value="ECO:0007669"/>
    <property type="project" value="TreeGrafter"/>
</dbReference>
<dbReference type="PANTHER" id="PTHR30055:SF224">
    <property type="entry name" value="TRANSCRIPTIONAL REGULATOR TETR FAMILY"/>
    <property type="match status" value="1"/>
</dbReference>
<dbReference type="Pfam" id="PF14246">
    <property type="entry name" value="TetR_C_7"/>
    <property type="match status" value="1"/>
</dbReference>
<gene>
    <name evidence="4" type="ORF">ECB94_02400</name>
</gene>
<dbReference type="AlphaFoldDB" id="A0A3G4V7D4"/>
<dbReference type="Gene3D" id="1.10.357.10">
    <property type="entry name" value="Tetracycline Repressor, domain 2"/>
    <property type="match status" value="1"/>
</dbReference>
<dbReference type="EMBL" id="CP033577">
    <property type="protein sequence ID" value="AYV20219.1"/>
    <property type="molecule type" value="Genomic_DNA"/>
</dbReference>
<dbReference type="PROSITE" id="PS50977">
    <property type="entry name" value="HTH_TETR_2"/>
    <property type="match status" value="1"/>
</dbReference>
<dbReference type="InterPro" id="IPR009057">
    <property type="entry name" value="Homeodomain-like_sf"/>
</dbReference>
<dbReference type="PRINTS" id="PR00455">
    <property type="entry name" value="HTHTETR"/>
</dbReference>
<keyword evidence="3" id="KW-0804">Transcription</keyword>
<dbReference type="InterPro" id="IPR050109">
    <property type="entry name" value="HTH-type_TetR-like_transc_reg"/>
</dbReference>
<keyword evidence="2" id="KW-0238">DNA-binding</keyword>